<dbReference type="SMART" id="SM00387">
    <property type="entry name" value="HATPase_c"/>
    <property type="match status" value="1"/>
</dbReference>
<dbReference type="InterPro" id="IPR003594">
    <property type="entry name" value="HATPase_dom"/>
</dbReference>
<dbReference type="Proteomes" id="UP001549098">
    <property type="component" value="Unassembled WGS sequence"/>
</dbReference>
<keyword evidence="7" id="KW-0067">ATP-binding</keyword>
<reference evidence="10 11" key="1">
    <citation type="submission" date="2024-06" db="EMBL/GenBank/DDBJ databases">
        <title>Genomic Encyclopedia of Type Strains, Phase IV (KMG-IV): sequencing the most valuable type-strain genomes for metagenomic binning, comparative biology and taxonomic classification.</title>
        <authorList>
            <person name="Goeker M."/>
        </authorList>
    </citation>
    <scope>NUCLEOTIDE SEQUENCE [LARGE SCALE GENOMIC DNA]</scope>
    <source>
        <strain evidence="10 11">DSM 17253</strain>
    </source>
</reference>
<proteinExistence type="predicted"/>
<evidence type="ECO:0000256" key="3">
    <source>
        <dbReference type="ARBA" id="ARBA00022553"/>
    </source>
</evidence>
<dbReference type="Pfam" id="PF13426">
    <property type="entry name" value="PAS_9"/>
    <property type="match status" value="2"/>
</dbReference>
<evidence type="ECO:0000313" key="11">
    <source>
        <dbReference type="Proteomes" id="UP001549098"/>
    </source>
</evidence>
<evidence type="ECO:0000259" key="9">
    <source>
        <dbReference type="PROSITE" id="PS50109"/>
    </source>
</evidence>
<dbReference type="SUPFAM" id="SSF47384">
    <property type="entry name" value="Homodimeric domain of signal transducing histidine kinase"/>
    <property type="match status" value="1"/>
</dbReference>
<dbReference type="InterPro" id="IPR001610">
    <property type="entry name" value="PAC"/>
</dbReference>
<dbReference type="InterPro" id="IPR035965">
    <property type="entry name" value="PAS-like_dom_sf"/>
</dbReference>
<evidence type="ECO:0000256" key="6">
    <source>
        <dbReference type="ARBA" id="ARBA00022777"/>
    </source>
</evidence>
<keyword evidence="5" id="KW-0547">Nucleotide-binding</keyword>
<dbReference type="GO" id="GO:0004673">
    <property type="term" value="F:protein histidine kinase activity"/>
    <property type="evidence" value="ECO:0007669"/>
    <property type="project" value="UniProtKB-EC"/>
</dbReference>
<dbReference type="RefSeq" id="WP_354502653.1">
    <property type="nucleotide sequence ID" value="NZ_JBEPLV010000008.1"/>
</dbReference>
<dbReference type="PANTHER" id="PTHR43065">
    <property type="entry name" value="SENSOR HISTIDINE KINASE"/>
    <property type="match status" value="1"/>
</dbReference>
<dbReference type="InterPro" id="IPR004358">
    <property type="entry name" value="Sig_transdc_His_kin-like_C"/>
</dbReference>
<dbReference type="Gene3D" id="1.10.287.130">
    <property type="match status" value="1"/>
</dbReference>
<keyword evidence="8" id="KW-0902">Two-component regulatory system</keyword>
<organism evidence="10 11">
    <name type="scientific">Paenibacillus favisporus</name>
    <dbReference type="NCBI Taxonomy" id="221028"/>
    <lineage>
        <taxon>Bacteria</taxon>
        <taxon>Bacillati</taxon>
        <taxon>Bacillota</taxon>
        <taxon>Bacilli</taxon>
        <taxon>Bacillales</taxon>
        <taxon>Paenibacillaceae</taxon>
        <taxon>Paenibacillus</taxon>
    </lineage>
</organism>
<dbReference type="SMART" id="SM00091">
    <property type="entry name" value="PAS"/>
    <property type="match status" value="2"/>
</dbReference>
<evidence type="ECO:0000256" key="7">
    <source>
        <dbReference type="ARBA" id="ARBA00022840"/>
    </source>
</evidence>
<dbReference type="InterPro" id="IPR005467">
    <property type="entry name" value="His_kinase_dom"/>
</dbReference>
<dbReference type="EC" id="2.7.13.3" evidence="2"/>
<comment type="catalytic activity">
    <reaction evidence="1">
        <text>ATP + protein L-histidine = ADP + protein N-phospho-L-histidine.</text>
        <dbReference type="EC" id="2.7.13.3"/>
    </reaction>
</comment>
<dbReference type="Pfam" id="PF00512">
    <property type="entry name" value="HisKA"/>
    <property type="match status" value="1"/>
</dbReference>
<dbReference type="CDD" id="cd00082">
    <property type="entry name" value="HisKA"/>
    <property type="match status" value="1"/>
</dbReference>
<dbReference type="InterPro" id="IPR000014">
    <property type="entry name" value="PAS"/>
</dbReference>
<evidence type="ECO:0000256" key="2">
    <source>
        <dbReference type="ARBA" id="ARBA00012438"/>
    </source>
</evidence>
<sequence length="487" mass="54670">MRSAEVHNYDFAFRQAAIGMALIAPDGAFLEVNPALCTLLGYSPDHFTLPDLLLPAIQELSRDIVKCGEWLQSMKRDQHRIDQHYYHPSGQRLSLDIRISLIRNEAGKPEIYFTQFENRTQMMQMETRLHYTETHLHEREDSFMQLLDGLPLSVLITNHGQIQYANPAGLRLIHADSLEAVIGMSTDDLVDAADHEILAERKQRHYSNMPIGSVRYRIRCLNGQLRHVEGFSLKITYQKKRCVIGIFKDISDQKLEEDRLMQSEKLSTAGQLAAGIAHEIRNPLTAIFGFLKLLRTSSHNNDQYFAIMESELKRIEFIVNELLVLSKPQVSHASKPMDILPLLDQVITLMNGQAALKNIEIVSAFSEPSIWIAGEANQLKQVFINLLKNAMEAMPEGGIIRIHALSRSNEAFISVQDEGCGMTAEQIQALGKPFFTTKESGTGLGFMITHNIIHNHGGNISVQSTLREGTTFTVTLPVISEPEAASS</sequence>
<evidence type="ECO:0000256" key="4">
    <source>
        <dbReference type="ARBA" id="ARBA00022679"/>
    </source>
</evidence>
<dbReference type="SMART" id="SM00086">
    <property type="entry name" value="PAC"/>
    <property type="match status" value="2"/>
</dbReference>
<gene>
    <name evidence="10" type="ORF">ABID47_006182</name>
</gene>
<dbReference type="SMART" id="SM00388">
    <property type="entry name" value="HisKA"/>
    <property type="match status" value="1"/>
</dbReference>
<dbReference type="SUPFAM" id="SSF55785">
    <property type="entry name" value="PYP-like sensor domain (PAS domain)"/>
    <property type="match status" value="2"/>
</dbReference>
<keyword evidence="3" id="KW-0597">Phosphoprotein</keyword>
<dbReference type="CDD" id="cd00130">
    <property type="entry name" value="PAS"/>
    <property type="match status" value="2"/>
</dbReference>
<keyword evidence="6 10" id="KW-0418">Kinase</keyword>
<evidence type="ECO:0000256" key="8">
    <source>
        <dbReference type="ARBA" id="ARBA00023012"/>
    </source>
</evidence>
<comment type="caution">
    <text evidence="10">The sequence shown here is derived from an EMBL/GenBank/DDBJ whole genome shotgun (WGS) entry which is preliminary data.</text>
</comment>
<dbReference type="Pfam" id="PF02518">
    <property type="entry name" value="HATPase_c"/>
    <property type="match status" value="1"/>
</dbReference>
<dbReference type="PANTHER" id="PTHR43065:SF34">
    <property type="entry name" value="SPORULATION KINASE A"/>
    <property type="match status" value="1"/>
</dbReference>
<dbReference type="NCBIfam" id="TIGR00229">
    <property type="entry name" value="sensory_box"/>
    <property type="match status" value="2"/>
</dbReference>
<dbReference type="EMBL" id="JBEPLV010000008">
    <property type="protein sequence ID" value="MET3549545.1"/>
    <property type="molecule type" value="Genomic_DNA"/>
</dbReference>
<dbReference type="PRINTS" id="PR00344">
    <property type="entry name" value="BCTRLSENSOR"/>
</dbReference>
<protein>
    <recommendedName>
        <fullName evidence="2">histidine kinase</fullName>
        <ecNumber evidence="2">2.7.13.3</ecNumber>
    </recommendedName>
</protein>
<evidence type="ECO:0000256" key="5">
    <source>
        <dbReference type="ARBA" id="ARBA00022741"/>
    </source>
</evidence>
<keyword evidence="11" id="KW-1185">Reference proteome</keyword>
<dbReference type="InterPro" id="IPR036890">
    <property type="entry name" value="HATPase_C_sf"/>
</dbReference>
<keyword evidence="4 10" id="KW-0808">Transferase</keyword>
<evidence type="ECO:0000313" key="10">
    <source>
        <dbReference type="EMBL" id="MET3549545.1"/>
    </source>
</evidence>
<dbReference type="Gene3D" id="3.30.565.10">
    <property type="entry name" value="Histidine kinase-like ATPase, C-terminal domain"/>
    <property type="match status" value="1"/>
</dbReference>
<feature type="domain" description="Histidine kinase" evidence="9">
    <location>
        <begin position="275"/>
        <end position="480"/>
    </location>
</feature>
<dbReference type="Gene3D" id="3.30.450.20">
    <property type="entry name" value="PAS domain"/>
    <property type="match status" value="2"/>
</dbReference>
<accession>A0ABV2FCX3</accession>
<dbReference type="PROSITE" id="PS50109">
    <property type="entry name" value="HIS_KIN"/>
    <property type="match status" value="1"/>
</dbReference>
<dbReference type="InterPro" id="IPR036097">
    <property type="entry name" value="HisK_dim/P_sf"/>
</dbReference>
<dbReference type="InterPro" id="IPR003661">
    <property type="entry name" value="HisK_dim/P_dom"/>
</dbReference>
<name>A0ABV2FCX3_9BACL</name>
<evidence type="ECO:0000256" key="1">
    <source>
        <dbReference type="ARBA" id="ARBA00000085"/>
    </source>
</evidence>
<dbReference type="SUPFAM" id="SSF55874">
    <property type="entry name" value="ATPase domain of HSP90 chaperone/DNA topoisomerase II/histidine kinase"/>
    <property type="match status" value="1"/>
</dbReference>